<dbReference type="OrthoDB" id="121617at2759"/>
<name>A0A9W6TZB2_9STRA</name>
<dbReference type="EMBL" id="BSXW01000455">
    <property type="protein sequence ID" value="GMF22914.1"/>
    <property type="molecule type" value="Genomic_DNA"/>
</dbReference>
<proteinExistence type="predicted"/>
<evidence type="ECO:0000313" key="1">
    <source>
        <dbReference type="EMBL" id="GMF22914.1"/>
    </source>
</evidence>
<gene>
    <name evidence="1" type="ORF">Plil01_000919500</name>
</gene>
<dbReference type="AlphaFoldDB" id="A0A9W6TZB2"/>
<evidence type="ECO:0000313" key="2">
    <source>
        <dbReference type="Proteomes" id="UP001165083"/>
    </source>
</evidence>
<organism evidence="1 2">
    <name type="scientific">Phytophthora lilii</name>
    <dbReference type="NCBI Taxonomy" id="2077276"/>
    <lineage>
        <taxon>Eukaryota</taxon>
        <taxon>Sar</taxon>
        <taxon>Stramenopiles</taxon>
        <taxon>Oomycota</taxon>
        <taxon>Peronosporomycetes</taxon>
        <taxon>Peronosporales</taxon>
        <taxon>Peronosporaceae</taxon>
        <taxon>Phytophthora</taxon>
    </lineage>
</organism>
<comment type="caution">
    <text evidence="1">The sequence shown here is derived from an EMBL/GenBank/DDBJ whole genome shotgun (WGS) entry which is preliminary data.</text>
</comment>
<sequence length="315" mass="34223">MRTTSTDSDERRFSDDPVLKGFSSSRLWDDDGASPNKVDVCIQSDMRGNPAIRHGCDETTSTQRVDANLIGSSSTGDSADWRRVSSDTTASVADAATSSADGCKRLAPKKLAGSRAAGLHDEAERHQAGLDSACRRVTTTEENLPWLGLDKRLMEPGSKRRRNASASGACSAGLSLGLRPKQEPSAGQTLASTNVETLNFLTPTNVERMKSEAEALKQIVAESGTEIKPTLSEKSKKECLDQQSLDSLKSSPYYDILREHRNVLPDEIPAELPTHKGVQHEIDLVPGTKYCVTRQWPLPRDQVKAIDDVFESAGV</sequence>
<protein>
    <submittedName>
        <fullName evidence="1">Unnamed protein product</fullName>
    </submittedName>
</protein>
<accession>A0A9W6TZB2</accession>
<dbReference type="Proteomes" id="UP001165083">
    <property type="component" value="Unassembled WGS sequence"/>
</dbReference>
<keyword evidence="2" id="KW-1185">Reference proteome</keyword>
<reference evidence="1" key="1">
    <citation type="submission" date="2023-04" db="EMBL/GenBank/DDBJ databases">
        <title>Phytophthora lilii NBRC 32176.</title>
        <authorList>
            <person name="Ichikawa N."/>
            <person name="Sato H."/>
            <person name="Tonouchi N."/>
        </authorList>
    </citation>
    <scope>NUCLEOTIDE SEQUENCE</scope>
    <source>
        <strain evidence="1">NBRC 32176</strain>
    </source>
</reference>